<comment type="subcellular location">
    <subcellularLocation>
        <location evidence="2">Secreted</location>
    </subcellularLocation>
</comment>
<evidence type="ECO:0000256" key="6">
    <source>
        <dbReference type="ARBA" id="ARBA00023157"/>
    </source>
</evidence>
<keyword evidence="5" id="KW-0136">Cellulose degradation</keyword>
<dbReference type="Pfam" id="PF03443">
    <property type="entry name" value="AA9"/>
    <property type="match status" value="1"/>
</dbReference>
<dbReference type="PANTHER" id="PTHR33353">
    <property type="entry name" value="PUTATIVE (AFU_ORTHOLOGUE AFUA_1G12560)-RELATED"/>
    <property type="match status" value="1"/>
</dbReference>
<keyword evidence="3" id="KW-0964">Secreted</keyword>
<keyword evidence="8" id="KW-0624">Polysaccharide degradation</keyword>
<dbReference type="OrthoDB" id="5985073at2759"/>
<dbReference type="CDD" id="cd21175">
    <property type="entry name" value="LPMO_AA9"/>
    <property type="match status" value="1"/>
</dbReference>
<dbReference type="PROSITE" id="PS51257">
    <property type="entry name" value="PROKAR_LIPOPROTEIN"/>
    <property type="match status" value="1"/>
</dbReference>
<gene>
    <name evidence="14" type="ORF">TARUN_4865</name>
</gene>
<evidence type="ECO:0000256" key="11">
    <source>
        <dbReference type="ARBA" id="ARBA00047174"/>
    </source>
</evidence>
<dbReference type="GO" id="GO:0030245">
    <property type="term" value="P:cellulose catabolic process"/>
    <property type="evidence" value="ECO:0007669"/>
    <property type="project" value="UniProtKB-KW"/>
</dbReference>
<comment type="similarity">
    <text evidence="9">Belongs to the polysaccharide monooxygenase AA9 family.</text>
</comment>
<dbReference type="InterPro" id="IPR005103">
    <property type="entry name" value="AA9_LPMO"/>
</dbReference>
<dbReference type="Gene3D" id="2.70.50.70">
    <property type="match status" value="1"/>
</dbReference>
<evidence type="ECO:0000256" key="4">
    <source>
        <dbReference type="ARBA" id="ARBA00022729"/>
    </source>
</evidence>
<accession>A0A395NMU0</accession>
<sequence length="380" mass="41435">MKARVGAGGLFVLGLACVASAHTTFTTLFIDRKNQGDGTCVRMPLDEQTATFPIRPITSDDMACGRNGSESVPFVCSANKGSLLTFEFRLWPDAQQPGSIDPGHLGPCAVYVKKVDEILTESAAGGGWLKIWEDGFNQETRQWCVDRLVQNNGLLSVNLPQGLPSGYYLVRPEILALHWAAHRNDPQYFVGCAQIFLNSDIQGELDVPGEHLATIPGYVDLGTPGVTFDVYQKNAPAYPMPGPRVFIPNGETAKSSTLPEAQPMVQTVGLIPQDCLLKSANWCGKAIAPYSDRASCWRGVKECFAQSKECKKSAPPVGLRNCNVWGAYCESMNQLCAQNIFQGPPAFHAAEVFVPPPGELPAVWNDVFEKNNRQARRFAV</sequence>
<dbReference type="PANTHER" id="PTHR33353:SF32">
    <property type="entry name" value="ENDO-BETA-1,4-GLUCANASE D"/>
    <property type="match status" value="1"/>
</dbReference>
<evidence type="ECO:0000256" key="9">
    <source>
        <dbReference type="ARBA" id="ARBA00044502"/>
    </source>
</evidence>
<comment type="catalytic activity">
    <reaction evidence="10">
        <text>[(1-&gt;4)-beta-D-glucosyl]n+m + reduced acceptor + O2 = 4-dehydro-beta-D-glucosyl-[(1-&gt;4)-beta-D-glucosyl]n-1 + [(1-&gt;4)-beta-D-glucosyl]m + acceptor + H2O.</text>
        <dbReference type="EC" id="1.14.99.56"/>
    </reaction>
</comment>
<protein>
    <recommendedName>
        <fullName evidence="11">lytic cellulose monooxygenase (C4-dehydrogenating)</fullName>
        <ecNumber evidence="11">1.14.99.56</ecNumber>
    </recommendedName>
</protein>
<keyword evidence="15" id="KW-1185">Reference proteome</keyword>
<dbReference type="STRING" id="490622.A0A395NMU0"/>
<evidence type="ECO:0000256" key="10">
    <source>
        <dbReference type="ARBA" id="ARBA00045077"/>
    </source>
</evidence>
<feature type="domain" description="Auxiliary Activity family 9 catalytic" evidence="13">
    <location>
        <begin position="22"/>
        <end position="235"/>
    </location>
</feature>
<evidence type="ECO:0000313" key="14">
    <source>
        <dbReference type="EMBL" id="RFU77390.1"/>
    </source>
</evidence>
<keyword evidence="6" id="KW-1015">Disulfide bond</keyword>
<reference evidence="14 15" key="1">
    <citation type="journal article" date="2018" name="PLoS Pathog.">
        <title>Evolution of structural diversity of trichothecenes, a family of toxins produced by plant pathogenic and entomopathogenic fungi.</title>
        <authorList>
            <person name="Proctor R.H."/>
            <person name="McCormick S.P."/>
            <person name="Kim H.S."/>
            <person name="Cardoza R.E."/>
            <person name="Stanley A.M."/>
            <person name="Lindo L."/>
            <person name="Kelly A."/>
            <person name="Brown D.W."/>
            <person name="Lee T."/>
            <person name="Vaughan M.M."/>
            <person name="Alexander N.J."/>
            <person name="Busman M."/>
            <person name="Gutierrez S."/>
        </authorList>
    </citation>
    <scope>NUCLEOTIDE SEQUENCE [LARGE SCALE GENOMIC DNA]</scope>
    <source>
        <strain evidence="14 15">IBT 40837</strain>
    </source>
</reference>
<dbReference type="AlphaFoldDB" id="A0A395NMU0"/>
<proteinExistence type="inferred from homology"/>
<evidence type="ECO:0000256" key="12">
    <source>
        <dbReference type="SAM" id="SignalP"/>
    </source>
</evidence>
<evidence type="ECO:0000256" key="1">
    <source>
        <dbReference type="ARBA" id="ARBA00001973"/>
    </source>
</evidence>
<dbReference type="Proteomes" id="UP000266272">
    <property type="component" value="Unassembled WGS sequence"/>
</dbReference>
<feature type="signal peptide" evidence="12">
    <location>
        <begin position="1"/>
        <end position="21"/>
    </location>
</feature>
<keyword evidence="4 12" id="KW-0732">Signal</keyword>
<keyword evidence="7" id="KW-0119">Carbohydrate metabolism</keyword>
<dbReference type="InterPro" id="IPR049892">
    <property type="entry name" value="AA9"/>
</dbReference>
<evidence type="ECO:0000256" key="8">
    <source>
        <dbReference type="ARBA" id="ARBA00023326"/>
    </source>
</evidence>
<name>A0A395NMU0_TRIAR</name>
<evidence type="ECO:0000256" key="2">
    <source>
        <dbReference type="ARBA" id="ARBA00004613"/>
    </source>
</evidence>
<organism evidence="14 15">
    <name type="scientific">Trichoderma arundinaceum</name>
    <dbReference type="NCBI Taxonomy" id="490622"/>
    <lineage>
        <taxon>Eukaryota</taxon>
        <taxon>Fungi</taxon>
        <taxon>Dikarya</taxon>
        <taxon>Ascomycota</taxon>
        <taxon>Pezizomycotina</taxon>
        <taxon>Sordariomycetes</taxon>
        <taxon>Hypocreomycetidae</taxon>
        <taxon>Hypocreales</taxon>
        <taxon>Hypocreaceae</taxon>
        <taxon>Trichoderma</taxon>
    </lineage>
</organism>
<comment type="cofactor">
    <cofactor evidence="1">
        <name>Cu(2+)</name>
        <dbReference type="ChEBI" id="CHEBI:29036"/>
    </cofactor>
</comment>
<dbReference type="GO" id="GO:0005576">
    <property type="term" value="C:extracellular region"/>
    <property type="evidence" value="ECO:0007669"/>
    <property type="project" value="UniProtKB-SubCell"/>
</dbReference>
<evidence type="ECO:0000256" key="3">
    <source>
        <dbReference type="ARBA" id="ARBA00022525"/>
    </source>
</evidence>
<dbReference type="EMBL" id="PXOA01000285">
    <property type="protein sequence ID" value="RFU77390.1"/>
    <property type="molecule type" value="Genomic_DNA"/>
</dbReference>
<evidence type="ECO:0000256" key="7">
    <source>
        <dbReference type="ARBA" id="ARBA00023277"/>
    </source>
</evidence>
<dbReference type="EC" id="1.14.99.56" evidence="11"/>
<evidence type="ECO:0000313" key="15">
    <source>
        <dbReference type="Proteomes" id="UP000266272"/>
    </source>
</evidence>
<evidence type="ECO:0000256" key="5">
    <source>
        <dbReference type="ARBA" id="ARBA00023001"/>
    </source>
</evidence>
<comment type="caution">
    <text evidence="14">The sequence shown here is derived from an EMBL/GenBank/DDBJ whole genome shotgun (WGS) entry which is preliminary data.</text>
</comment>
<feature type="chain" id="PRO_5017378985" description="lytic cellulose monooxygenase (C4-dehydrogenating)" evidence="12">
    <location>
        <begin position="22"/>
        <end position="380"/>
    </location>
</feature>
<evidence type="ECO:0000259" key="13">
    <source>
        <dbReference type="Pfam" id="PF03443"/>
    </source>
</evidence>